<gene>
    <name evidence="1" type="ORF">BRAFLDRAFT_82624</name>
</gene>
<sequence length="262" mass="29317">MNKTTTPGKAEALLKLLTRKGTGESPASRFLCPRLSTIEHVEIAACTVLCDPDERDVDFSEYDRLLALMIASHSRLRSFKFEIGSWERNDSQARGFGNLTATLQSISEHTRLEVVEFELPGKDDLDIEDDEFPGVGLVNNGLIPAGMFVQDETFNAVPMVHTLTECVKKNKVLKTLRLRWRISFSKGNMNKIYQGDCSDESLSRLCSAIHGNTTLETLVVEGMISHAERKAEMISELLRNKPSNYKKLSITLSDRTSPHDQA</sequence>
<evidence type="ECO:0000313" key="1">
    <source>
        <dbReference type="EMBL" id="EEN58047.1"/>
    </source>
</evidence>
<dbReference type="PANTHER" id="PTHR46844">
    <property type="entry name" value="SLR5058 PROTEIN"/>
    <property type="match status" value="1"/>
</dbReference>
<dbReference type="PANTHER" id="PTHR46844:SF1">
    <property type="entry name" value="SLR5058 PROTEIN"/>
    <property type="match status" value="1"/>
</dbReference>
<reference evidence="1" key="1">
    <citation type="journal article" date="2008" name="Nature">
        <title>The amphioxus genome and the evolution of the chordate karyotype.</title>
        <authorList>
            <consortium name="US DOE Joint Genome Institute (JGI-PGF)"/>
            <person name="Putnam N.H."/>
            <person name="Butts T."/>
            <person name="Ferrier D.E.K."/>
            <person name="Furlong R.F."/>
            <person name="Hellsten U."/>
            <person name="Kawashima T."/>
            <person name="Robinson-Rechavi M."/>
            <person name="Shoguchi E."/>
            <person name="Terry A."/>
            <person name="Yu J.-K."/>
            <person name="Benito-Gutierrez E.L."/>
            <person name="Dubchak I."/>
            <person name="Garcia-Fernandez J."/>
            <person name="Gibson-Brown J.J."/>
            <person name="Grigoriev I.V."/>
            <person name="Horton A.C."/>
            <person name="de Jong P.J."/>
            <person name="Jurka J."/>
            <person name="Kapitonov V.V."/>
            <person name="Kohara Y."/>
            <person name="Kuroki Y."/>
            <person name="Lindquist E."/>
            <person name="Lucas S."/>
            <person name="Osoegawa K."/>
            <person name="Pennacchio L.A."/>
            <person name="Salamov A.A."/>
            <person name="Satou Y."/>
            <person name="Sauka-Spengler T."/>
            <person name="Schmutz J."/>
            <person name="Shin-I T."/>
            <person name="Toyoda A."/>
            <person name="Bronner-Fraser M."/>
            <person name="Fujiyama A."/>
            <person name="Holland L.Z."/>
            <person name="Holland P.W.H."/>
            <person name="Satoh N."/>
            <person name="Rokhsar D.S."/>
        </authorList>
    </citation>
    <scope>NUCLEOTIDE SEQUENCE [LARGE SCALE GENOMIC DNA]</scope>
    <source>
        <strain evidence="1">S238N-H82</strain>
        <tissue evidence="1">Testes</tissue>
    </source>
</reference>
<dbReference type="AlphaFoldDB" id="C3YNT7"/>
<accession>C3YNT7</accession>
<dbReference type="InterPro" id="IPR032675">
    <property type="entry name" value="LRR_dom_sf"/>
</dbReference>
<dbReference type="EMBL" id="GG666535">
    <property type="protein sequence ID" value="EEN58047.1"/>
    <property type="molecule type" value="Genomic_DNA"/>
</dbReference>
<protein>
    <submittedName>
        <fullName evidence="1">Uncharacterized protein</fullName>
    </submittedName>
</protein>
<dbReference type="InParanoid" id="C3YNT7"/>
<name>C3YNT7_BRAFL</name>
<dbReference type="Gene3D" id="3.80.10.10">
    <property type="entry name" value="Ribonuclease Inhibitor"/>
    <property type="match status" value="1"/>
</dbReference>
<organism>
    <name type="scientific">Branchiostoma floridae</name>
    <name type="common">Florida lancelet</name>
    <name type="synonym">Amphioxus</name>
    <dbReference type="NCBI Taxonomy" id="7739"/>
    <lineage>
        <taxon>Eukaryota</taxon>
        <taxon>Metazoa</taxon>
        <taxon>Chordata</taxon>
        <taxon>Cephalochordata</taxon>
        <taxon>Leptocardii</taxon>
        <taxon>Amphioxiformes</taxon>
        <taxon>Branchiostomatidae</taxon>
        <taxon>Branchiostoma</taxon>
    </lineage>
</organism>
<proteinExistence type="predicted"/>